<gene>
    <name evidence="2" type="ORF">Plil01_001625800</name>
</gene>
<dbReference type="SUPFAM" id="SSF50370">
    <property type="entry name" value="Ricin B-like lectins"/>
    <property type="match status" value="1"/>
</dbReference>
<keyword evidence="3" id="KW-1185">Reference proteome</keyword>
<feature type="domain" description="Ricin B lectin" evidence="1">
    <location>
        <begin position="67"/>
        <end position="196"/>
    </location>
</feature>
<sequence>MFPEQCEPGVDPNAISDSWAFSDGSIRFYTMESSKAFAQLVRNGDNVGIGFGGSNVAGSQWFYDSKTHLVKAKVGNMCLDAYQAWDGGIVHVFACNANEVNQRWNLDSSTNQLKHLTHTGFCLDADLSANNGAGKLQLWGCHLNNNKQVLRMVPASATAATAHSSNVNNAFLQPTSQDTVVGAASTGKSEQHWFWDANSNHRLTDSAWTPVVVLRTLRR</sequence>
<evidence type="ECO:0000313" key="2">
    <source>
        <dbReference type="EMBL" id="GMF39198.1"/>
    </source>
</evidence>
<organism evidence="2 3">
    <name type="scientific">Phytophthora lilii</name>
    <dbReference type="NCBI Taxonomy" id="2077276"/>
    <lineage>
        <taxon>Eukaryota</taxon>
        <taxon>Sar</taxon>
        <taxon>Stramenopiles</taxon>
        <taxon>Oomycota</taxon>
        <taxon>Peronosporomycetes</taxon>
        <taxon>Peronosporales</taxon>
        <taxon>Peronosporaceae</taxon>
        <taxon>Phytophthora</taxon>
    </lineage>
</organism>
<protein>
    <submittedName>
        <fullName evidence="2">Unnamed protein product</fullName>
    </submittedName>
</protein>
<proteinExistence type="predicted"/>
<dbReference type="Gene3D" id="2.80.10.50">
    <property type="match status" value="2"/>
</dbReference>
<dbReference type="InterPro" id="IPR035992">
    <property type="entry name" value="Ricin_B-like_lectins"/>
</dbReference>
<dbReference type="OrthoDB" id="99499at2759"/>
<dbReference type="InterPro" id="IPR000772">
    <property type="entry name" value="Ricin_B_lectin"/>
</dbReference>
<evidence type="ECO:0000313" key="3">
    <source>
        <dbReference type="Proteomes" id="UP001165083"/>
    </source>
</evidence>
<comment type="caution">
    <text evidence="2">The sequence shown here is derived from an EMBL/GenBank/DDBJ whole genome shotgun (WGS) entry which is preliminary data.</text>
</comment>
<dbReference type="Proteomes" id="UP001165083">
    <property type="component" value="Unassembled WGS sequence"/>
</dbReference>
<dbReference type="AlphaFoldDB" id="A0A9W6XIL3"/>
<evidence type="ECO:0000259" key="1">
    <source>
        <dbReference type="SMART" id="SM00458"/>
    </source>
</evidence>
<dbReference type="Pfam" id="PF00652">
    <property type="entry name" value="Ricin_B_lectin"/>
    <property type="match status" value="1"/>
</dbReference>
<reference evidence="2" key="1">
    <citation type="submission" date="2023-04" db="EMBL/GenBank/DDBJ databases">
        <title>Phytophthora lilii NBRC 32176.</title>
        <authorList>
            <person name="Ichikawa N."/>
            <person name="Sato H."/>
            <person name="Tonouchi N."/>
        </authorList>
    </citation>
    <scope>NUCLEOTIDE SEQUENCE</scope>
    <source>
        <strain evidence="2">NBRC 32176</strain>
    </source>
</reference>
<dbReference type="SMART" id="SM00458">
    <property type="entry name" value="RICIN"/>
    <property type="match status" value="1"/>
</dbReference>
<dbReference type="PROSITE" id="PS50231">
    <property type="entry name" value="RICIN_B_LECTIN"/>
    <property type="match status" value="1"/>
</dbReference>
<name>A0A9W6XIL3_9STRA</name>
<accession>A0A9W6XIL3</accession>
<dbReference type="EMBL" id="BSXW01001791">
    <property type="protein sequence ID" value="GMF39198.1"/>
    <property type="molecule type" value="Genomic_DNA"/>
</dbReference>